<comment type="subcellular location">
    <subcellularLocation>
        <location evidence="1">Secreted</location>
    </subcellularLocation>
</comment>
<evidence type="ECO:0000256" key="5">
    <source>
        <dbReference type="ARBA" id="ARBA00023030"/>
    </source>
</evidence>
<feature type="compositionally biased region" description="Basic and acidic residues" evidence="9">
    <location>
        <begin position="1"/>
        <end position="17"/>
    </location>
</feature>
<protein>
    <submittedName>
        <fullName evidence="11">Univin protein-like protein</fullName>
    </submittedName>
</protein>
<dbReference type="AlphaFoldDB" id="A0A443SL15"/>
<dbReference type="EMBL" id="NCKV01001501">
    <property type="protein sequence ID" value="RWS28226.1"/>
    <property type="molecule type" value="Genomic_DNA"/>
</dbReference>
<evidence type="ECO:0000256" key="1">
    <source>
        <dbReference type="ARBA" id="ARBA00004613"/>
    </source>
</evidence>
<evidence type="ECO:0000313" key="12">
    <source>
        <dbReference type="Proteomes" id="UP000288716"/>
    </source>
</evidence>
<proteinExistence type="inferred from homology"/>
<dbReference type="Pfam" id="PF00019">
    <property type="entry name" value="TGF_beta"/>
    <property type="match status" value="1"/>
</dbReference>
<evidence type="ECO:0000256" key="3">
    <source>
        <dbReference type="ARBA" id="ARBA00022525"/>
    </source>
</evidence>
<dbReference type="PROSITE" id="PS00250">
    <property type="entry name" value="TGF_BETA_1"/>
    <property type="match status" value="1"/>
</dbReference>
<evidence type="ECO:0000256" key="2">
    <source>
        <dbReference type="ARBA" id="ARBA00006656"/>
    </source>
</evidence>
<evidence type="ECO:0000259" key="10">
    <source>
        <dbReference type="PROSITE" id="PS51362"/>
    </source>
</evidence>
<feature type="region of interest" description="Disordered" evidence="9">
    <location>
        <begin position="1"/>
        <end position="52"/>
    </location>
</feature>
<dbReference type="STRING" id="299467.A0A443SL15"/>
<dbReference type="OrthoDB" id="5987191at2759"/>
<keyword evidence="7" id="KW-0325">Glycoprotein</keyword>
<keyword evidence="6" id="KW-1015">Disulfide bond</keyword>
<evidence type="ECO:0000256" key="9">
    <source>
        <dbReference type="SAM" id="MobiDB-lite"/>
    </source>
</evidence>
<dbReference type="SMART" id="SM00204">
    <property type="entry name" value="TGFB"/>
    <property type="match status" value="1"/>
</dbReference>
<dbReference type="VEuPathDB" id="VectorBase:LDEU003814"/>
<dbReference type="FunFam" id="2.10.90.10:FF:000001">
    <property type="entry name" value="Bone morphogenetic protein 4"/>
    <property type="match status" value="1"/>
</dbReference>
<evidence type="ECO:0000256" key="6">
    <source>
        <dbReference type="ARBA" id="ARBA00023157"/>
    </source>
</evidence>
<dbReference type="InterPro" id="IPR001839">
    <property type="entry name" value="TGF-b_C"/>
</dbReference>
<dbReference type="PROSITE" id="PS51362">
    <property type="entry name" value="TGF_BETA_2"/>
    <property type="match status" value="1"/>
</dbReference>
<comment type="similarity">
    <text evidence="2 8">Belongs to the TGF-beta family.</text>
</comment>
<keyword evidence="5 8" id="KW-0339">Growth factor</keyword>
<keyword evidence="12" id="KW-1185">Reference proteome</keyword>
<sequence>MKNKNGAEKEIKIAAENRKRRSLKSSSHLQKHSKHEHHIHGRHKEQSERQPINWEKFESSWKSSSSSASPCSRHELFVDFSRIGWSSWIISPKGYNAFFCKGDCDFPLGHKHSPTNHASVQSIVHELRLMPNVDKPCCVPSKLLPITLLYFDEQENVILKQYDDMVVDSCGCH</sequence>
<dbReference type="SUPFAM" id="SSF57501">
    <property type="entry name" value="Cystine-knot cytokines"/>
    <property type="match status" value="1"/>
</dbReference>
<comment type="caution">
    <text evidence="11">The sequence shown here is derived from an EMBL/GenBank/DDBJ whole genome shotgun (WGS) entry which is preliminary data.</text>
</comment>
<dbReference type="InterPro" id="IPR029034">
    <property type="entry name" value="Cystine-knot_cytokine"/>
</dbReference>
<evidence type="ECO:0000256" key="4">
    <source>
        <dbReference type="ARBA" id="ARBA00022729"/>
    </source>
</evidence>
<dbReference type="InterPro" id="IPR017948">
    <property type="entry name" value="TGFb_CS"/>
</dbReference>
<dbReference type="PANTHER" id="PTHR11848">
    <property type="entry name" value="TGF-BETA FAMILY"/>
    <property type="match status" value="1"/>
</dbReference>
<reference evidence="11 12" key="1">
    <citation type="journal article" date="2018" name="Gigascience">
        <title>Genomes of trombidid mites reveal novel predicted allergens and laterally-transferred genes associated with secondary metabolism.</title>
        <authorList>
            <person name="Dong X."/>
            <person name="Chaisiri K."/>
            <person name="Xia D."/>
            <person name="Armstrong S.D."/>
            <person name="Fang Y."/>
            <person name="Donnelly M.J."/>
            <person name="Kadowaki T."/>
            <person name="McGarry J.W."/>
            <person name="Darby A.C."/>
            <person name="Makepeace B.L."/>
        </authorList>
    </citation>
    <scope>NUCLEOTIDE SEQUENCE [LARGE SCALE GENOMIC DNA]</scope>
    <source>
        <strain evidence="11">UoL-UT</strain>
    </source>
</reference>
<organism evidence="11 12">
    <name type="scientific">Leptotrombidium deliense</name>
    <dbReference type="NCBI Taxonomy" id="299467"/>
    <lineage>
        <taxon>Eukaryota</taxon>
        <taxon>Metazoa</taxon>
        <taxon>Ecdysozoa</taxon>
        <taxon>Arthropoda</taxon>
        <taxon>Chelicerata</taxon>
        <taxon>Arachnida</taxon>
        <taxon>Acari</taxon>
        <taxon>Acariformes</taxon>
        <taxon>Trombidiformes</taxon>
        <taxon>Prostigmata</taxon>
        <taxon>Anystina</taxon>
        <taxon>Parasitengona</taxon>
        <taxon>Trombiculoidea</taxon>
        <taxon>Trombiculidae</taxon>
        <taxon>Leptotrombidium</taxon>
    </lineage>
</organism>
<dbReference type="GO" id="GO:0005615">
    <property type="term" value="C:extracellular space"/>
    <property type="evidence" value="ECO:0007669"/>
    <property type="project" value="TreeGrafter"/>
</dbReference>
<dbReference type="GO" id="GO:0005125">
    <property type="term" value="F:cytokine activity"/>
    <property type="evidence" value="ECO:0007669"/>
    <property type="project" value="TreeGrafter"/>
</dbReference>
<feature type="domain" description="TGF-beta family profile" evidence="10">
    <location>
        <begin position="46"/>
        <end position="173"/>
    </location>
</feature>
<dbReference type="PANTHER" id="PTHR11848:SF308">
    <property type="entry name" value="BMP-LIKE PROTEIN UNC-129"/>
    <property type="match status" value="1"/>
</dbReference>
<name>A0A443SL15_9ACAR</name>
<feature type="compositionally biased region" description="Basic residues" evidence="9">
    <location>
        <begin position="18"/>
        <end position="43"/>
    </location>
</feature>
<dbReference type="Gene3D" id="2.10.90.10">
    <property type="entry name" value="Cystine-knot cytokines"/>
    <property type="match status" value="1"/>
</dbReference>
<evidence type="ECO:0000256" key="7">
    <source>
        <dbReference type="ARBA" id="ARBA00023180"/>
    </source>
</evidence>
<keyword evidence="3" id="KW-0964">Secreted</keyword>
<keyword evidence="4" id="KW-0732">Signal</keyword>
<dbReference type="InterPro" id="IPR015615">
    <property type="entry name" value="TGF-beta-rel"/>
</dbReference>
<dbReference type="GO" id="GO:0008083">
    <property type="term" value="F:growth factor activity"/>
    <property type="evidence" value="ECO:0007669"/>
    <property type="project" value="UniProtKB-KW"/>
</dbReference>
<evidence type="ECO:0000256" key="8">
    <source>
        <dbReference type="RuleBase" id="RU000354"/>
    </source>
</evidence>
<evidence type="ECO:0000313" key="11">
    <source>
        <dbReference type="EMBL" id="RWS28226.1"/>
    </source>
</evidence>
<gene>
    <name evidence="11" type="ORF">B4U80_07780</name>
</gene>
<dbReference type="Proteomes" id="UP000288716">
    <property type="component" value="Unassembled WGS sequence"/>
</dbReference>
<accession>A0A443SL15</accession>